<feature type="domain" description="RPW8" evidence="4">
    <location>
        <begin position="1"/>
        <end position="151"/>
    </location>
</feature>
<reference evidence="5 6" key="1">
    <citation type="submission" date="2023-01" db="EMBL/GenBank/DDBJ databases">
        <authorList>
            <person name="Kreplak J."/>
        </authorList>
    </citation>
    <scope>NUCLEOTIDE SEQUENCE [LARGE SCALE GENOMIC DNA]</scope>
</reference>
<dbReference type="InterPro" id="IPR055414">
    <property type="entry name" value="LRR_R13L4/SHOC2-like"/>
</dbReference>
<dbReference type="PANTHER" id="PTHR36766">
    <property type="entry name" value="PLANT BROAD-SPECTRUM MILDEW RESISTANCE PROTEIN RPW8"/>
    <property type="match status" value="1"/>
</dbReference>
<evidence type="ECO:0000256" key="2">
    <source>
        <dbReference type="ARBA" id="ARBA00022737"/>
    </source>
</evidence>
<comment type="similarity">
    <text evidence="1">Belongs to the disease resistance NB-LRR family.</text>
</comment>
<gene>
    <name evidence="5" type="ORF">VFH_IV122680</name>
</gene>
<dbReference type="Pfam" id="PF05659">
    <property type="entry name" value="RPW8"/>
    <property type="match status" value="1"/>
</dbReference>
<dbReference type="Proteomes" id="UP001157006">
    <property type="component" value="Chromosome 4"/>
</dbReference>
<dbReference type="SUPFAM" id="SSF52540">
    <property type="entry name" value="P-loop containing nucleoside triphosphate hydrolases"/>
    <property type="match status" value="1"/>
</dbReference>
<dbReference type="InterPro" id="IPR027417">
    <property type="entry name" value="P-loop_NTPase"/>
</dbReference>
<protein>
    <recommendedName>
        <fullName evidence="4">RPW8 domain-containing protein</fullName>
    </recommendedName>
</protein>
<evidence type="ECO:0000313" key="6">
    <source>
        <dbReference type="Proteomes" id="UP001157006"/>
    </source>
</evidence>
<proteinExistence type="inferred from homology"/>
<name>A0AAV1AIA0_VICFA</name>
<dbReference type="Gene3D" id="3.40.50.300">
    <property type="entry name" value="P-loop containing nucleotide triphosphate hydrolases"/>
    <property type="match status" value="1"/>
</dbReference>
<dbReference type="GO" id="GO:0006952">
    <property type="term" value="P:defense response"/>
    <property type="evidence" value="ECO:0007669"/>
    <property type="project" value="UniProtKB-KW"/>
</dbReference>
<dbReference type="InterPro" id="IPR042197">
    <property type="entry name" value="Apaf_helical"/>
</dbReference>
<dbReference type="SUPFAM" id="SSF52047">
    <property type="entry name" value="RNI-like"/>
    <property type="match status" value="1"/>
</dbReference>
<dbReference type="InterPro" id="IPR008808">
    <property type="entry name" value="Powdery_mildew-R_dom"/>
</dbReference>
<sequence length="735" mass="83383">MAGGLVEGAVLGAVFQEGTKPITNQISKAWNFRKTRKNLASLVHRIMPAAKQMKLLDEKLVRPTEETDRLIQEIEQGRESVNKLSNVPWWKCCCLPCYQGELHDEEEKIARSSSLVTPFTMARDVKETLSIVTDIKGRQFNRLCDAPVKPHFTIGLDFPLNQLKNWLLSKDRSVRVLTGLAGSGKTTLASLLCWDQQVRGKFGQNILFFTVSKTPNLKNIVQNLFQHCGHDEPCFVDDDDAVKNLSNLLTEIGESCPLMMVLDNVPPGLESFVEAFQVQVPDCKILITSRVEFPRFETTSLRPLSLVDAITLFSRFALPNDGKRGTYVPDEEYLQEIAKGCWGSPLALKLIGGSLCGQPIAVWKKMVSLLSRGRSIVFSNNDLLSRLQKVLEEALEDNHIIKECFMDLGLFFEDKKIPVAALIDMWTELNNLDDDNIDGMNIVHDLDNLHLVNLVVAREVTSHVDNYYNHHFLTQHDLLKEIAIHQARQEPYEHRKRLIFDMKENSWDRQNKKNTVARTLSISTDKMLTPDWSNIVKVERVEVSVPSLCTLNRLRKLSLYNCKTRHDFQSETISVSKVLPNLEELCIDYCKDLVTLPVGLCYITSLKKLSITRCINFLVPPQEIGNLENLKVLRLSSCAELGEMPASIGNLHELHFLDISGCASLHTLPEEIGNLHNLKELHMTSFSTLPWSVTKLESLKYLICDQETAQCWEHFKPSLPNLKIEEAEVNLFIIV</sequence>
<dbReference type="InterPro" id="IPR036388">
    <property type="entry name" value="WH-like_DNA-bd_sf"/>
</dbReference>
<dbReference type="Pfam" id="PF00931">
    <property type="entry name" value="NB-ARC"/>
    <property type="match status" value="1"/>
</dbReference>
<accession>A0AAV1AIA0</accession>
<dbReference type="Gene3D" id="3.80.10.10">
    <property type="entry name" value="Ribonuclease Inhibitor"/>
    <property type="match status" value="1"/>
</dbReference>
<keyword evidence="2" id="KW-0677">Repeat</keyword>
<organism evidence="5 6">
    <name type="scientific">Vicia faba</name>
    <name type="common">Broad bean</name>
    <name type="synonym">Faba vulgaris</name>
    <dbReference type="NCBI Taxonomy" id="3906"/>
    <lineage>
        <taxon>Eukaryota</taxon>
        <taxon>Viridiplantae</taxon>
        <taxon>Streptophyta</taxon>
        <taxon>Embryophyta</taxon>
        <taxon>Tracheophyta</taxon>
        <taxon>Spermatophyta</taxon>
        <taxon>Magnoliopsida</taxon>
        <taxon>eudicotyledons</taxon>
        <taxon>Gunneridae</taxon>
        <taxon>Pentapetalae</taxon>
        <taxon>rosids</taxon>
        <taxon>fabids</taxon>
        <taxon>Fabales</taxon>
        <taxon>Fabaceae</taxon>
        <taxon>Papilionoideae</taxon>
        <taxon>50 kb inversion clade</taxon>
        <taxon>NPAAA clade</taxon>
        <taxon>Hologalegina</taxon>
        <taxon>IRL clade</taxon>
        <taxon>Fabeae</taxon>
        <taxon>Vicia</taxon>
    </lineage>
</organism>
<keyword evidence="6" id="KW-1185">Reference proteome</keyword>
<evidence type="ECO:0000256" key="1">
    <source>
        <dbReference type="ARBA" id="ARBA00008894"/>
    </source>
</evidence>
<dbReference type="Pfam" id="PF23598">
    <property type="entry name" value="LRR_14"/>
    <property type="match status" value="1"/>
</dbReference>
<dbReference type="AlphaFoldDB" id="A0AAV1AIA0"/>
<dbReference type="GO" id="GO:0043531">
    <property type="term" value="F:ADP binding"/>
    <property type="evidence" value="ECO:0007669"/>
    <property type="project" value="InterPro"/>
</dbReference>
<evidence type="ECO:0000256" key="3">
    <source>
        <dbReference type="ARBA" id="ARBA00022821"/>
    </source>
</evidence>
<dbReference type="InterPro" id="IPR032675">
    <property type="entry name" value="LRR_dom_sf"/>
</dbReference>
<dbReference type="EMBL" id="OX451739">
    <property type="protein sequence ID" value="CAI8609222.1"/>
    <property type="molecule type" value="Genomic_DNA"/>
</dbReference>
<dbReference type="PROSITE" id="PS51153">
    <property type="entry name" value="RPW8"/>
    <property type="match status" value="1"/>
</dbReference>
<evidence type="ECO:0000313" key="5">
    <source>
        <dbReference type="EMBL" id="CAI8609222.1"/>
    </source>
</evidence>
<dbReference type="PRINTS" id="PR00364">
    <property type="entry name" value="DISEASERSIST"/>
</dbReference>
<keyword evidence="3" id="KW-0611">Plant defense</keyword>
<dbReference type="Gene3D" id="1.10.8.430">
    <property type="entry name" value="Helical domain of apoptotic protease-activating factors"/>
    <property type="match status" value="1"/>
</dbReference>
<dbReference type="Gene3D" id="1.10.10.10">
    <property type="entry name" value="Winged helix-like DNA-binding domain superfamily/Winged helix DNA-binding domain"/>
    <property type="match status" value="1"/>
</dbReference>
<dbReference type="InterPro" id="IPR002182">
    <property type="entry name" value="NB-ARC"/>
</dbReference>
<evidence type="ECO:0000259" key="4">
    <source>
        <dbReference type="PROSITE" id="PS51153"/>
    </source>
</evidence>
<dbReference type="PANTHER" id="PTHR36766:SF21">
    <property type="entry name" value="NB-ARC DOMAIN DISEASE RESISTANCE PROTEIN"/>
    <property type="match status" value="1"/>
</dbReference>